<sequence>MTRKRPGRAPVRFRGSFTSAEVQVAGAGAKVDDGVGELGFGQLARDTGTATASAPHSVAVAGIYNARTELPPDALRPPSQVDVRDGLDDLPWRPDHFVGRDDELDRLDGVLSRPGAVLVQAVHGLGGIGKSTLAAHWAATREHGRRPVRWFTADSPAGVQQGLADLAVALQPALKVLPVDALAEWGVQWLASHTGWLVVLDNVNDPAHIAPLLSRAPGGRFLITSRLGDGWGGNVALVRLDVLAPDESLDLITSIITSKGPRDLNGAAELCEELGHLPLAVEQAGAYIAQTPFMTPRNYLQLLAEHPAEMYEQAGATTPDERTVARVWTITLDHIASRQPLAVDLLRILAWYAPEAIPAFLAALPEGRAVQTNQALGLLTAYSMITPDPATETIAVHRLVQALARTPHPTNPHRASNLINQARESATANLDAALPQRWGDPVTWPRCRALLPHFDALSQHADPATDTPTTARIHNEIGLYIKDQGLVARAIHILQRAYTGYERILGDSDPSTLTSRNNLANAYEAVGDPTRAITLHEQNLEDRVRILGPDHPNTLVTRNNLASAYQAAGDPARAVALHEQNLEDRIRLLGNDHPDVLTTRNNLAGAYEDVGDPGRAITLHEQNLEDRNRILGSNHPDTLSSRNNLAGAYVNARDPRRAIPLMEQTLDDYVRILGPDHPSTLTSRNNLASAYQAIGESARAITLHEQNFKDRVRILGPDHPDTLITHNNLAGAYVNARDLRRAIPLMQRTLDASARILGPDHPNTLTTRNNLAFAHRLMGDLDHAVTLLHESLALCLERFGADHPLTRKAQRVYSLAWEKRAVSGPKLEFGRAATGHKGGCL</sequence>
<dbReference type="PANTHER" id="PTHR46082">
    <property type="entry name" value="ATP/GTP-BINDING PROTEIN-RELATED"/>
    <property type="match status" value="1"/>
</dbReference>
<comment type="caution">
    <text evidence="1">The sequence shown here is derived from an EMBL/GenBank/DDBJ whole genome shotgun (WGS) entry which is preliminary data.</text>
</comment>
<evidence type="ECO:0000313" key="2">
    <source>
        <dbReference type="Proteomes" id="UP000298159"/>
    </source>
</evidence>
<dbReference type="SUPFAM" id="SSF52540">
    <property type="entry name" value="P-loop containing nucleoside triphosphate hydrolases"/>
    <property type="match status" value="1"/>
</dbReference>
<dbReference type="GO" id="GO:0043531">
    <property type="term" value="F:ADP binding"/>
    <property type="evidence" value="ECO:0007669"/>
    <property type="project" value="InterPro"/>
</dbReference>
<dbReference type="Proteomes" id="UP000298159">
    <property type="component" value="Unassembled WGS sequence"/>
</dbReference>
<dbReference type="Gene3D" id="1.25.40.10">
    <property type="entry name" value="Tetratricopeptide repeat domain"/>
    <property type="match status" value="2"/>
</dbReference>
<organism evidence="1 2">
    <name type="scientific">Streptomyces bauhiniae</name>
    <dbReference type="NCBI Taxonomy" id="2340725"/>
    <lineage>
        <taxon>Bacteria</taxon>
        <taxon>Bacillati</taxon>
        <taxon>Actinomycetota</taxon>
        <taxon>Actinomycetes</taxon>
        <taxon>Kitasatosporales</taxon>
        <taxon>Streptomycetaceae</taxon>
        <taxon>Streptomyces</taxon>
    </lineage>
</organism>
<accession>A0A4Z1D0P3</accession>
<dbReference type="Gene3D" id="3.40.50.300">
    <property type="entry name" value="P-loop containing nucleotide triphosphate hydrolases"/>
    <property type="match status" value="1"/>
</dbReference>
<dbReference type="SUPFAM" id="SSF48452">
    <property type="entry name" value="TPR-like"/>
    <property type="match status" value="3"/>
</dbReference>
<dbReference type="PANTHER" id="PTHR46082:SF6">
    <property type="entry name" value="AAA+ ATPASE DOMAIN-CONTAINING PROTEIN-RELATED"/>
    <property type="match status" value="1"/>
</dbReference>
<dbReference type="PRINTS" id="PR00381">
    <property type="entry name" value="KINESINLIGHT"/>
</dbReference>
<protein>
    <submittedName>
        <fullName evidence="1">Tetratricopeptide repeat protein</fullName>
    </submittedName>
</protein>
<name>A0A4Z1D0P3_9ACTN</name>
<dbReference type="InterPro" id="IPR011990">
    <property type="entry name" value="TPR-like_helical_dom_sf"/>
</dbReference>
<keyword evidence="2" id="KW-1185">Reference proteome</keyword>
<gene>
    <name evidence="1" type="ORF">E5083_21580</name>
</gene>
<dbReference type="EMBL" id="SRRT01000006">
    <property type="protein sequence ID" value="TGN74770.1"/>
    <property type="molecule type" value="Genomic_DNA"/>
</dbReference>
<dbReference type="InterPro" id="IPR053137">
    <property type="entry name" value="NLR-like"/>
</dbReference>
<proteinExistence type="predicted"/>
<dbReference type="InterPro" id="IPR027417">
    <property type="entry name" value="P-loop_NTPase"/>
</dbReference>
<evidence type="ECO:0000313" key="1">
    <source>
        <dbReference type="EMBL" id="TGN74770.1"/>
    </source>
</evidence>
<dbReference type="AlphaFoldDB" id="A0A4Z1D0P3"/>
<reference evidence="1 2" key="1">
    <citation type="submission" date="2019-04" db="EMBL/GenBank/DDBJ databases">
        <title>Streptomyces sp. nov. Bv016 isolated from bark of Buahinia variegata.</title>
        <authorList>
            <person name="Kanchanasin P."/>
            <person name="Tanasupawat S."/>
            <person name="Yuki M."/>
            <person name="Kudo T."/>
        </authorList>
    </citation>
    <scope>NUCLEOTIDE SEQUENCE [LARGE SCALE GENOMIC DNA]</scope>
    <source>
        <strain evidence="1 2">Bv016</strain>
    </source>
</reference>
<dbReference type="Pfam" id="PF13424">
    <property type="entry name" value="TPR_12"/>
    <property type="match status" value="3"/>
</dbReference>